<dbReference type="GO" id="GO:0044027">
    <property type="term" value="P:negative regulation of gene expression via chromosomal CpG island methylation"/>
    <property type="evidence" value="ECO:0007669"/>
    <property type="project" value="TreeGrafter"/>
</dbReference>
<dbReference type="PROSITE" id="PS51679">
    <property type="entry name" value="SAM_MT_C5"/>
    <property type="match status" value="1"/>
</dbReference>
<dbReference type="PANTHER" id="PTHR10629">
    <property type="entry name" value="CYTOSINE-SPECIFIC METHYLTRANSFERASE"/>
    <property type="match status" value="1"/>
</dbReference>
<evidence type="ECO:0000313" key="10">
    <source>
        <dbReference type="Proteomes" id="UP000044098"/>
    </source>
</evidence>
<dbReference type="SUPFAM" id="SSF53335">
    <property type="entry name" value="S-adenosyl-L-methionine-dependent methyltransferases"/>
    <property type="match status" value="1"/>
</dbReference>
<keyword evidence="2 7" id="KW-0489">Methyltransferase</keyword>
<dbReference type="NCBIfam" id="TIGR00675">
    <property type="entry name" value="dcm"/>
    <property type="match status" value="1"/>
</dbReference>
<dbReference type="GO" id="GO:0009307">
    <property type="term" value="P:DNA restriction-modification system"/>
    <property type="evidence" value="ECO:0007669"/>
    <property type="project" value="UniProtKB-KW"/>
</dbReference>
<reference evidence="9 10" key="1">
    <citation type="submission" date="2015-09" db="EMBL/GenBank/DDBJ databases">
        <authorList>
            <consortium name="Pathogen Informatics"/>
        </authorList>
    </citation>
    <scope>NUCLEOTIDE SEQUENCE [LARGE SCALE GENOMIC DNA]</scope>
    <source>
        <strain evidence="9 10">2789STDY5608625</strain>
    </source>
</reference>
<keyword evidence="5" id="KW-0680">Restriction system</keyword>
<dbReference type="Gene3D" id="3.40.50.150">
    <property type="entry name" value="Vaccinia Virus protein VP39"/>
    <property type="match status" value="1"/>
</dbReference>
<feature type="active site" evidence="7">
    <location>
        <position position="105"/>
    </location>
</feature>
<dbReference type="InterPro" id="IPR029063">
    <property type="entry name" value="SAM-dependent_MTases_sf"/>
</dbReference>
<dbReference type="Proteomes" id="UP000044098">
    <property type="component" value="Unassembled WGS sequence"/>
</dbReference>
<protein>
    <recommendedName>
        <fullName evidence="1">DNA (cytosine-5-)-methyltransferase</fullName>
        <ecNumber evidence="1">2.1.1.37</ecNumber>
    </recommendedName>
</protein>
<gene>
    <name evidence="9" type="primary">haeIIIM</name>
    <name evidence="9" type="ORF">ERS370000_03944</name>
</gene>
<dbReference type="RefSeq" id="WP_220389110.1">
    <property type="nucleotide sequence ID" value="NZ_CYTK01000006.1"/>
</dbReference>
<evidence type="ECO:0000256" key="8">
    <source>
        <dbReference type="RuleBase" id="RU000416"/>
    </source>
</evidence>
<proteinExistence type="inferred from homology"/>
<organism evidence="9 10">
    <name type="scientific">Achromobacter aegrifaciens</name>
    <dbReference type="NCBI Taxonomy" id="1287736"/>
    <lineage>
        <taxon>Bacteria</taxon>
        <taxon>Pseudomonadati</taxon>
        <taxon>Pseudomonadota</taxon>
        <taxon>Betaproteobacteria</taxon>
        <taxon>Burkholderiales</taxon>
        <taxon>Alcaligenaceae</taxon>
        <taxon>Achromobacter</taxon>
    </lineage>
</organism>
<evidence type="ECO:0000256" key="4">
    <source>
        <dbReference type="ARBA" id="ARBA00022691"/>
    </source>
</evidence>
<evidence type="ECO:0000256" key="5">
    <source>
        <dbReference type="ARBA" id="ARBA00022747"/>
    </source>
</evidence>
<evidence type="ECO:0000256" key="3">
    <source>
        <dbReference type="ARBA" id="ARBA00022679"/>
    </source>
</evidence>
<name>A0AAD2J223_ACHAE</name>
<dbReference type="PRINTS" id="PR00105">
    <property type="entry name" value="C5METTRFRASE"/>
</dbReference>
<comment type="similarity">
    <text evidence="7 8">Belongs to the class I-like SAM-binding methyltransferase superfamily. C5-methyltransferase family.</text>
</comment>
<dbReference type="Pfam" id="PF00145">
    <property type="entry name" value="DNA_methylase"/>
    <property type="match status" value="1"/>
</dbReference>
<comment type="caution">
    <text evidence="9">The sequence shown here is derived from an EMBL/GenBank/DDBJ whole genome shotgun (WGS) entry which is preliminary data.</text>
</comment>
<dbReference type="GO" id="GO:0003886">
    <property type="term" value="F:DNA (cytosine-5-)-methyltransferase activity"/>
    <property type="evidence" value="ECO:0007669"/>
    <property type="project" value="UniProtKB-EC"/>
</dbReference>
<evidence type="ECO:0000256" key="7">
    <source>
        <dbReference type="PROSITE-ProRule" id="PRU01016"/>
    </source>
</evidence>
<evidence type="ECO:0000313" key="9">
    <source>
        <dbReference type="EMBL" id="CUJ42663.1"/>
    </source>
</evidence>
<dbReference type="InterPro" id="IPR050390">
    <property type="entry name" value="C5-Methyltransferase"/>
</dbReference>
<dbReference type="GO" id="GO:0032259">
    <property type="term" value="P:methylation"/>
    <property type="evidence" value="ECO:0007669"/>
    <property type="project" value="UniProtKB-KW"/>
</dbReference>
<dbReference type="InterPro" id="IPR001525">
    <property type="entry name" value="C5_MeTfrase"/>
</dbReference>
<dbReference type="GO" id="GO:0003677">
    <property type="term" value="F:DNA binding"/>
    <property type="evidence" value="ECO:0007669"/>
    <property type="project" value="TreeGrafter"/>
</dbReference>
<comment type="catalytic activity">
    <reaction evidence="6">
        <text>a 2'-deoxycytidine in DNA + S-adenosyl-L-methionine = a 5-methyl-2'-deoxycytidine in DNA + S-adenosyl-L-homocysteine + H(+)</text>
        <dbReference type="Rhea" id="RHEA:13681"/>
        <dbReference type="Rhea" id="RHEA-COMP:11369"/>
        <dbReference type="Rhea" id="RHEA-COMP:11370"/>
        <dbReference type="ChEBI" id="CHEBI:15378"/>
        <dbReference type="ChEBI" id="CHEBI:57856"/>
        <dbReference type="ChEBI" id="CHEBI:59789"/>
        <dbReference type="ChEBI" id="CHEBI:85452"/>
        <dbReference type="ChEBI" id="CHEBI:85454"/>
        <dbReference type="EC" id="2.1.1.37"/>
    </reaction>
</comment>
<keyword evidence="3 7" id="KW-0808">Transferase</keyword>
<dbReference type="Gene3D" id="3.90.120.10">
    <property type="entry name" value="DNA Methylase, subunit A, domain 2"/>
    <property type="match status" value="1"/>
</dbReference>
<evidence type="ECO:0000256" key="1">
    <source>
        <dbReference type="ARBA" id="ARBA00011975"/>
    </source>
</evidence>
<evidence type="ECO:0000256" key="6">
    <source>
        <dbReference type="ARBA" id="ARBA00047422"/>
    </source>
</evidence>
<dbReference type="EMBL" id="CYTK01000006">
    <property type="protein sequence ID" value="CUJ42663.1"/>
    <property type="molecule type" value="Genomic_DNA"/>
</dbReference>
<keyword evidence="4 7" id="KW-0949">S-adenosyl-L-methionine</keyword>
<accession>A0AAD2J223</accession>
<sequence length="364" mass="40774">MSIELPSEIFSVLEQTDMPQKQRNSVISLFCGAGGLDVGFKQAGFDVAFAVDYEKAAVDTHNFNFSSDSAAQIDLLKTSPDQFLELVKEKCRDTRPIGIIGGPPCQGFSRANTQRSSCDPRNELANRYAKLVNALCRVYPIRFFLFENVPEILANKNAEFLASLKRRLNQKFIVSTTTINAADFGVPQTRIRFFMAGIRRDDDAKAFGFPKGHCARVTVKQAIGHLPEATLFNKKLTPEDIPHHPNHWTMRPKSVRFQNQTASTARPGRCFIKLDWEKPSRTVAYGHREIHIHPEGHRRLSIYEAMLLQGFPVDYQLVGNLSQQVTQVSNAVPPPVANALAQKLVIHLGLSHVSQNLTTSEYAR</sequence>
<dbReference type="EC" id="2.1.1.37" evidence="1"/>
<evidence type="ECO:0000256" key="2">
    <source>
        <dbReference type="ARBA" id="ARBA00022603"/>
    </source>
</evidence>
<dbReference type="AlphaFoldDB" id="A0AAD2J223"/>
<dbReference type="PANTHER" id="PTHR10629:SF52">
    <property type="entry name" value="DNA (CYTOSINE-5)-METHYLTRANSFERASE 1"/>
    <property type="match status" value="1"/>
</dbReference>